<name>A0A6P1TQQ3_9FIRM</name>
<dbReference type="RefSeq" id="WP_161838921.1">
    <property type="nucleotide sequence ID" value="NZ_CP048000.1"/>
</dbReference>
<dbReference type="GO" id="GO:0005829">
    <property type="term" value="C:cytosol"/>
    <property type="evidence" value="ECO:0007669"/>
    <property type="project" value="TreeGrafter"/>
</dbReference>
<dbReference type="Gene3D" id="2.30.30.40">
    <property type="entry name" value="SH3 Domains"/>
    <property type="match status" value="1"/>
</dbReference>
<dbReference type="PANTHER" id="PTHR22617">
    <property type="entry name" value="CHEMOTAXIS SENSOR HISTIDINE KINASE-RELATED"/>
    <property type="match status" value="1"/>
</dbReference>
<dbReference type="InterPro" id="IPR002545">
    <property type="entry name" value="CheW-lke_dom"/>
</dbReference>
<dbReference type="KEGG" id="anr:Ana3638_15965"/>
<dbReference type="GO" id="GO:0006935">
    <property type="term" value="P:chemotaxis"/>
    <property type="evidence" value="ECO:0007669"/>
    <property type="project" value="InterPro"/>
</dbReference>
<dbReference type="SMART" id="SM00260">
    <property type="entry name" value="CheW"/>
    <property type="match status" value="1"/>
</dbReference>
<dbReference type="InterPro" id="IPR039315">
    <property type="entry name" value="CheW"/>
</dbReference>
<dbReference type="PANTHER" id="PTHR22617:SF23">
    <property type="entry name" value="CHEMOTAXIS PROTEIN CHEW"/>
    <property type="match status" value="1"/>
</dbReference>
<sequence>MEANVNDSKQYIVVKIGIEQYGIDIKYVDNIVRMQRITRVPKAQSYFKGVINLRGEIIPVMSIRLKFGLEDDVVTNATRIIIIKLEPQSAVGIIVDEVKEVVTLDDTMIEKVTNSAVEDKYGYLSGIGKHKDGLISLLNISSVIIEKETV</sequence>
<evidence type="ECO:0000313" key="2">
    <source>
        <dbReference type="EMBL" id="QHQ62096.1"/>
    </source>
</evidence>
<reference evidence="2 3" key="1">
    <citation type="submission" date="2020-01" db="EMBL/GenBank/DDBJ databases">
        <title>Genome analysis of Anaerocolumna sp. CBA3638.</title>
        <authorList>
            <person name="Kim J."/>
            <person name="Roh S.W."/>
        </authorList>
    </citation>
    <scope>NUCLEOTIDE SEQUENCE [LARGE SCALE GENOMIC DNA]</scope>
    <source>
        <strain evidence="2 3">CBA3638</strain>
    </source>
</reference>
<proteinExistence type="predicted"/>
<feature type="domain" description="CheW-like" evidence="1">
    <location>
        <begin position="8"/>
        <end position="149"/>
    </location>
</feature>
<dbReference type="Pfam" id="PF01584">
    <property type="entry name" value="CheW"/>
    <property type="match status" value="1"/>
</dbReference>
<organism evidence="2 3">
    <name type="scientific">Anaerocolumna sedimenticola</name>
    <dbReference type="NCBI Taxonomy" id="2696063"/>
    <lineage>
        <taxon>Bacteria</taxon>
        <taxon>Bacillati</taxon>
        <taxon>Bacillota</taxon>
        <taxon>Clostridia</taxon>
        <taxon>Lachnospirales</taxon>
        <taxon>Lachnospiraceae</taxon>
        <taxon>Anaerocolumna</taxon>
    </lineage>
</organism>
<dbReference type="Proteomes" id="UP000464314">
    <property type="component" value="Chromosome"/>
</dbReference>
<dbReference type="PROSITE" id="PS50851">
    <property type="entry name" value="CHEW"/>
    <property type="match status" value="1"/>
</dbReference>
<dbReference type="Gene3D" id="2.40.50.180">
    <property type="entry name" value="CheA-289, Domain 4"/>
    <property type="match status" value="1"/>
</dbReference>
<dbReference type="AlphaFoldDB" id="A0A6P1TQQ3"/>
<dbReference type="SUPFAM" id="SSF50341">
    <property type="entry name" value="CheW-like"/>
    <property type="match status" value="1"/>
</dbReference>
<protein>
    <submittedName>
        <fullName evidence="2">Chemotaxis protein CheW</fullName>
    </submittedName>
</protein>
<dbReference type="GO" id="GO:0007165">
    <property type="term" value="P:signal transduction"/>
    <property type="evidence" value="ECO:0007669"/>
    <property type="project" value="InterPro"/>
</dbReference>
<evidence type="ECO:0000259" key="1">
    <source>
        <dbReference type="PROSITE" id="PS50851"/>
    </source>
</evidence>
<dbReference type="EMBL" id="CP048000">
    <property type="protein sequence ID" value="QHQ62096.1"/>
    <property type="molecule type" value="Genomic_DNA"/>
</dbReference>
<gene>
    <name evidence="2" type="ORF">Ana3638_15965</name>
</gene>
<evidence type="ECO:0000313" key="3">
    <source>
        <dbReference type="Proteomes" id="UP000464314"/>
    </source>
</evidence>
<accession>A0A6P1TQQ3</accession>
<dbReference type="InterPro" id="IPR036061">
    <property type="entry name" value="CheW-like_dom_sf"/>
</dbReference>
<keyword evidence="3" id="KW-1185">Reference proteome</keyword>